<comment type="caution">
    <text evidence="2">The sequence shown here is derived from an EMBL/GenBank/DDBJ whole genome shotgun (WGS) entry which is preliminary data.</text>
</comment>
<dbReference type="AlphaFoldDB" id="A0AB34R0Z5"/>
<dbReference type="InterPro" id="IPR001853">
    <property type="entry name" value="DSBA-like_thioredoxin_dom"/>
</dbReference>
<evidence type="ECO:0000259" key="1">
    <source>
        <dbReference type="Pfam" id="PF01323"/>
    </source>
</evidence>
<dbReference type="Gene3D" id="1.10.472.60">
    <property type="entry name" value="putative protein disulfide isomerase domain"/>
    <property type="match status" value="1"/>
</dbReference>
<feature type="domain" description="DSBA-like thioredoxin" evidence="1">
    <location>
        <begin position="11"/>
        <end position="204"/>
    </location>
</feature>
<dbReference type="RefSeq" id="WP_044139379.1">
    <property type="nucleotide sequence ID" value="NZ_JBNNIP010000001.1"/>
</dbReference>
<organism evidence="2 3">
    <name type="scientific">Bacillus pumilus</name>
    <name type="common">Bacillus mesentericus</name>
    <dbReference type="NCBI Taxonomy" id="1408"/>
    <lineage>
        <taxon>Bacteria</taxon>
        <taxon>Bacillati</taxon>
        <taxon>Bacillota</taxon>
        <taxon>Bacilli</taxon>
        <taxon>Bacillales</taxon>
        <taxon>Bacillaceae</taxon>
        <taxon>Bacillus</taxon>
    </lineage>
</organism>
<gene>
    <name evidence="2" type="ORF">B4127_3600</name>
</gene>
<dbReference type="Gene3D" id="3.40.30.10">
    <property type="entry name" value="Glutaredoxin"/>
    <property type="match status" value="1"/>
</dbReference>
<evidence type="ECO:0000313" key="3">
    <source>
        <dbReference type="Proteomes" id="UP000031978"/>
    </source>
</evidence>
<dbReference type="CDD" id="cd03025">
    <property type="entry name" value="DsbA_FrnE_like"/>
    <property type="match status" value="1"/>
</dbReference>
<protein>
    <recommendedName>
        <fullName evidence="1">DSBA-like thioredoxin domain-containing protein</fullName>
    </recommendedName>
</protein>
<dbReference type="SUPFAM" id="SSF52833">
    <property type="entry name" value="Thioredoxin-like"/>
    <property type="match status" value="1"/>
</dbReference>
<evidence type="ECO:0000313" key="2">
    <source>
        <dbReference type="EMBL" id="KIL23943.1"/>
    </source>
</evidence>
<dbReference type="InterPro" id="IPR036249">
    <property type="entry name" value="Thioredoxin-like_sf"/>
</dbReference>
<proteinExistence type="predicted"/>
<sequence>MNDQELSLIYVWDAYCGWCYGFSNSIRTLHENHPEMSLTLVSGGLFVGERSLPIKEYPHISEANQRISQLTGVEFGERYQKLLANGTFLLDSEAAAIGFSALRSVVPDRALYLAASMQKAFYQDGKSLSDDETYQEIALAHHLDPKAVIERMKTKEVINAAYADFAKVHQLQVNGYPTLLLKKGDEYFSVGGGAMTAEKLEERLKEIIEASS</sequence>
<dbReference type="EMBL" id="JXCL01000006">
    <property type="protein sequence ID" value="KIL23943.1"/>
    <property type="molecule type" value="Genomic_DNA"/>
</dbReference>
<reference evidence="2 3" key="1">
    <citation type="submission" date="2014-12" db="EMBL/GenBank/DDBJ databases">
        <title>Draft Genome Sequences of Five Spore-Forming Food Isolates of Bacillus pumilus.</title>
        <authorList>
            <person name="de Jong A."/>
            <person name="van Heel A.J."/>
            <person name="Montalban-Lopez M."/>
            <person name="Krawczyk A.O."/>
            <person name="Berendsen E.M."/>
            <person name="Wells-Bennik M."/>
            <person name="Kuipers O.P."/>
        </authorList>
    </citation>
    <scope>NUCLEOTIDE SEQUENCE [LARGE SCALE GENOMIC DNA]</scope>
    <source>
        <strain evidence="2 3">B4127</strain>
    </source>
</reference>
<name>A0AB34R0Z5_BACPU</name>
<dbReference type="Proteomes" id="UP000031978">
    <property type="component" value="Unassembled WGS sequence"/>
</dbReference>
<dbReference type="GO" id="GO:0016491">
    <property type="term" value="F:oxidoreductase activity"/>
    <property type="evidence" value="ECO:0007669"/>
    <property type="project" value="InterPro"/>
</dbReference>
<dbReference type="Pfam" id="PF01323">
    <property type="entry name" value="DSBA"/>
    <property type="match status" value="1"/>
</dbReference>
<accession>A0AB34R0Z5</accession>